<organism evidence="18 19">
    <name type="scientific">Common bean mottle virus</name>
    <dbReference type="NCBI Taxonomy" id="1915202"/>
    <lineage>
        <taxon>Viruses</taxon>
        <taxon>Monodnaviria</taxon>
        <taxon>Shotokuvirae</taxon>
        <taxon>Cressdnaviricota</taxon>
        <taxon>Repensiviricetes</taxon>
        <taxon>Geplafuvirales</taxon>
        <taxon>Geminiviridae</taxon>
        <taxon>Begomovirus</taxon>
        <taxon>Begomovirus phaseovulgaris</taxon>
    </lineage>
</organism>
<evidence type="ECO:0000256" key="13">
    <source>
        <dbReference type="ARBA" id="ARBA00023136"/>
    </source>
</evidence>
<dbReference type="GO" id="GO:0019028">
    <property type="term" value="C:viral capsid"/>
    <property type="evidence" value="ECO:0007669"/>
    <property type="project" value="InterPro"/>
</dbReference>
<evidence type="ECO:0000313" key="18">
    <source>
        <dbReference type="EMBL" id="APB03053.1"/>
    </source>
</evidence>
<evidence type="ECO:0000256" key="10">
    <source>
        <dbReference type="ARBA" id="ARBA00022870"/>
    </source>
</evidence>
<dbReference type="PRINTS" id="PR00225">
    <property type="entry name" value="GEMCOATBR1"/>
</dbReference>
<evidence type="ECO:0000256" key="8">
    <source>
        <dbReference type="ARBA" id="ARBA00022562"/>
    </source>
</evidence>
<dbReference type="GO" id="GO:0042025">
    <property type="term" value="C:host cell nucleus"/>
    <property type="evidence" value="ECO:0007669"/>
    <property type="project" value="UniProtKB-SubCell"/>
</dbReference>
<evidence type="ECO:0000256" key="11">
    <source>
        <dbReference type="ARBA" id="ARBA00023031"/>
    </source>
</evidence>
<dbReference type="Proteomes" id="UP000241283">
    <property type="component" value="Genome"/>
</dbReference>
<evidence type="ECO:0000256" key="5">
    <source>
        <dbReference type="ARBA" id="ARBA00014908"/>
    </source>
</evidence>
<dbReference type="RefSeq" id="YP_009547938.1">
    <property type="nucleotide sequence ID" value="NC_040189.1"/>
</dbReference>
<evidence type="ECO:0000256" key="4">
    <source>
        <dbReference type="ARBA" id="ARBA00005789"/>
    </source>
</evidence>
<dbReference type="Pfam" id="PF00844">
    <property type="entry name" value="Gemini_coat"/>
    <property type="match status" value="1"/>
</dbReference>
<comment type="function">
    <text evidence="15 17">Binds to the genomic viral ssDNA, shuttles it into and out of the cell nucleus. Begomoviruses use 2 proteins to transport their DNA from cell to cell. The nuclear shuttle protein (NSP) shuttles it between nucleus and cytoplasm and the movement protein (MP) probably transports the DNA-NSP complex to the cell periphery and facilitates movement across the cell wall.</text>
</comment>
<keyword evidence="19" id="KW-1185">Reference proteome</keyword>
<protein>
    <recommendedName>
        <fullName evidence="5 17">Nuclear shuttle protein</fullName>
        <shortName evidence="17">NSP</shortName>
    </recommendedName>
</protein>
<dbReference type="GO" id="GO:0051027">
    <property type="term" value="P:DNA transport"/>
    <property type="evidence" value="ECO:0007669"/>
    <property type="project" value="InterPro"/>
</dbReference>
<keyword evidence="14 17" id="KW-1035">Host cytoplasm</keyword>
<dbReference type="GeneID" id="65349597"/>
<dbReference type="InterPro" id="IPR000263">
    <property type="entry name" value="GV_A/BR1_coat"/>
</dbReference>
<name>A0A1I9ZK85_9GEMI</name>
<evidence type="ECO:0000256" key="16">
    <source>
        <dbReference type="ARBA" id="ARBA00026026"/>
    </source>
</evidence>
<keyword evidence="9 17" id="KW-0945">Host-virus interaction</keyword>
<dbReference type="GO" id="GO:0005198">
    <property type="term" value="F:structural molecule activity"/>
    <property type="evidence" value="ECO:0007669"/>
    <property type="project" value="InterPro"/>
</dbReference>
<proteinExistence type="inferred from homology"/>
<dbReference type="PRINTS" id="PR00223">
    <property type="entry name" value="GEMCOATARBR1"/>
</dbReference>
<reference evidence="18 19" key="1">
    <citation type="submission" date="2016-04" db="EMBL/GenBank/DDBJ databases">
        <title>Complete genome sequences of two novel bipartite begomovirus infecting common bean in Cuba.</title>
        <authorList>
            <person name="Chang-Sidorchuk L."/>
            <person name="Gonzalez-Alvarez H."/>
            <person name="Navas-Castillo J."/>
            <person name="Fiallo-Olive E."/>
            <person name="Martinez-Zubiaur Y."/>
        </authorList>
    </citation>
    <scope>NUCLEOTIDE SEQUENCE [LARGE SCALE GENOMIC DNA]</scope>
    <source>
        <strain evidence="18">CU/Mayabeque 6/2014</strain>
    </source>
</reference>
<dbReference type="OrthoDB" id="8326at10239"/>
<evidence type="ECO:0000256" key="14">
    <source>
        <dbReference type="ARBA" id="ARBA00023200"/>
    </source>
</evidence>
<dbReference type="GO" id="GO:0020002">
    <property type="term" value="C:host cell plasma membrane"/>
    <property type="evidence" value="ECO:0007669"/>
    <property type="project" value="UniProtKB-SubCell"/>
</dbReference>
<dbReference type="GO" id="GO:0030430">
    <property type="term" value="C:host cell cytoplasm"/>
    <property type="evidence" value="ECO:0007669"/>
    <property type="project" value="UniProtKB-SubCell"/>
</dbReference>
<evidence type="ECO:0000256" key="1">
    <source>
        <dbReference type="ARBA" id="ARBA00004147"/>
    </source>
</evidence>
<dbReference type="GO" id="GO:0043657">
    <property type="term" value="C:host cell"/>
    <property type="evidence" value="ECO:0007669"/>
    <property type="project" value="InterPro"/>
</dbReference>
<evidence type="ECO:0000256" key="12">
    <source>
        <dbReference type="ARBA" id="ARBA00023125"/>
    </source>
</evidence>
<keyword evidence="13 17" id="KW-0472">Membrane</keyword>
<dbReference type="EMBL" id="KX011474">
    <property type="protein sequence ID" value="APB03053.1"/>
    <property type="molecule type" value="Genomic_DNA"/>
</dbReference>
<dbReference type="KEGG" id="vg:65349597"/>
<comment type="subcellular location">
    <subcellularLocation>
        <location evidence="3 17">Host cell membrane</location>
        <topology evidence="3 17">Peripheral membrane protein</topology>
        <orientation evidence="3 17">Cytoplasmic side</orientation>
    </subcellularLocation>
    <subcellularLocation>
        <location evidence="2 17">Host cytoplasm</location>
    </subcellularLocation>
    <subcellularLocation>
        <location evidence="1 17">Host nucleus</location>
    </subcellularLocation>
</comment>
<evidence type="ECO:0000256" key="17">
    <source>
        <dbReference type="RuleBase" id="RU363026"/>
    </source>
</evidence>
<dbReference type="GO" id="GO:0046740">
    <property type="term" value="P:transport of virus in host, cell to cell"/>
    <property type="evidence" value="ECO:0007669"/>
    <property type="project" value="UniProtKB-KW"/>
</dbReference>
<comment type="subunit">
    <text evidence="16 17">Binds to single-stranded and double-stranded viral DNA. Interacts with the host nuclear shuttle interacting (NSI) protein. This interaction may allow NSP to recruit NSI monomers to the viral genome and thus regulate nuclear export of viral genome by NSP.</text>
</comment>
<evidence type="ECO:0000256" key="3">
    <source>
        <dbReference type="ARBA" id="ARBA00004501"/>
    </source>
</evidence>
<evidence type="ECO:0000256" key="7">
    <source>
        <dbReference type="ARBA" id="ARBA00022511"/>
    </source>
</evidence>
<keyword evidence="6 17" id="KW-0813">Transport</keyword>
<dbReference type="InterPro" id="IPR029053">
    <property type="entry name" value="Viral_coat"/>
</dbReference>
<keyword evidence="7 17" id="KW-1032">Host cell membrane</keyword>
<evidence type="ECO:0000256" key="6">
    <source>
        <dbReference type="ARBA" id="ARBA00022448"/>
    </source>
</evidence>
<keyword evidence="11 17" id="KW-0916">Viral movement protein</keyword>
<dbReference type="GO" id="GO:0003697">
    <property type="term" value="F:single-stranded DNA binding"/>
    <property type="evidence" value="ECO:0007669"/>
    <property type="project" value="InterPro"/>
</dbReference>
<evidence type="ECO:0000313" key="19">
    <source>
        <dbReference type="Proteomes" id="UP000241283"/>
    </source>
</evidence>
<keyword evidence="12 17" id="KW-0238">DNA-binding</keyword>
<gene>
    <name evidence="18" type="primary">BV1</name>
</gene>
<dbReference type="InterPro" id="IPR001530">
    <property type="entry name" value="Gemini_BR1"/>
</dbReference>
<dbReference type="Gene3D" id="2.60.120.20">
    <property type="match status" value="1"/>
</dbReference>
<comment type="similarity">
    <text evidence="4 17">Belongs to the begomovirus nuclear shuttle protein family.</text>
</comment>
<keyword evidence="10 17" id="KW-1043">Host membrane</keyword>
<evidence type="ECO:0000256" key="2">
    <source>
        <dbReference type="ARBA" id="ARBA00004192"/>
    </source>
</evidence>
<accession>A0A1I9ZK85</accession>
<evidence type="ECO:0000256" key="9">
    <source>
        <dbReference type="ARBA" id="ARBA00022581"/>
    </source>
</evidence>
<keyword evidence="8 17" id="KW-1048">Host nucleus</keyword>
<sequence length="255" mass="29550">MYSSKYKRGVSNYQRRGYIRNQVLRKASFKRYDGKRRQIHGGKVYDDSKMLDQRLHENQFGPEFVMGQNGAISTFISFPQLGKNKPNRTRSYIKLKRLRLKGTVKIERVRNDMNMDGISSKIEGVFSMVVVVDRKPHLGPSGNLPTFEDLFGARINSHGNLAIIPSMEDRFYIRHVTKRVLSVDNDTMMIDVEGYTKLSNRRYNMWSTFKDIDHESSNGAYDNISKNAILVYYCWMSDNMSKASTFVSFDLDYVG</sequence>
<evidence type="ECO:0000256" key="15">
    <source>
        <dbReference type="ARBA" id="ARBA00025176"/>
    </source>
</evidence>